<dbReference type="Pfam" id="PF00686">
    <property type="entry name" value="CBM_20"/>
    <property type="match status" value="1"/>
</dbReference>
<name>A0A6J1LEX8_DROHY</name>
<dbReference type="GeneID" id="111595869"/>
<dbReference type="PANTHER" id="PTHR22958:SF1">
    <property type="entry name" value="GLYCEROPHOSPHOCHOLINE PHOSPHODIESTERASE GPCPD1"/>
    <property type="match status" value="1"/>
</dbReference>
<sequence>MHRWFFANEREYCQVRGIDDASAFDANSDKAEPEIVYTDWPFCVTTAKPLQGNEYLAITGNCDVLGNWQPKSVHIMQASDCKCQCACQCIKFEATVRIPRNKDIEYRYCIVGYDPLADNVIIRFWEVMEHPRIIRMCHNMLRHCEVFGKIDRNATDINVDRGWATTETIVQFRIFNAPFLWLKQAPRLLYIYIQPMFETPPERCLGRTMDPVRLTMPITCRRSTINQQNLQMAFTEVANLNFSESLHMQPKQGVRCGPHDLQMYHFSLAHPLETLYRLDLYTYAHKAAPDEPSYHYGYGFVQPTDLHGSEGWLRININCASTHRPLIEMSLTYLIIRPLESIRCDLSVTYERFWSEKHLPMEIGHRGTGNTYRLGDDVYRENTMFAFNRAAVHNADMIEVDVMLTKDAQVVIYHDFVLKFALCSAWCVEKLLTEYDVMICPFEHFSRNRLLAMGGRKRGDSILVPVESFCYDELQLVQPLRYVSASGCSTVCERHLLNQKPFPLLRDVFNKDMLSLPPNVGINIEVKWPQQDTKGCWQRHSSKPKFDRNFYVDKVIEVVFRYAGNRRVMFSSFDADICIMLRYKQNFYPVLLMVQAAELPVQFADQRVNNMENAAFLASIMEFFGMNFYTSTLFKQPLILGHIKELHMQGIVWGSETTDAKIRDKLKRYGAVGVTYDRIDQQNQVGEELRGYVYCIDSIATRNHVKNLLESEKLIKCAKG</sequence>
<dbReference type="GO" id="GO:0046475">
    <property type="term" value="P:glycerophospholipid catabolic process"/>
    <property type="evidence" value="ECO:0007669"/>
    <property type="project" value="TreeGrafter"/>
</dbReference>
<dbReference type="InterPro" id="IPR013784">
    <property type="entry name" value="Carb-bd-like_fold"/>
</dbReference>
<feature type="domain" description="GP-PDE" evidence="2">
    <location>
        <begin position="360"/>
        <end position="686"/>
    </location>
</feature>
<dbReference type="SUPFAM" id="SSF49452">
    <property type="entry name" value="Starch-binding domain-like"/>
    <property type="match status" value="1"/>
</dbReference>
<dbReference type="GO" id="GO:2001070">
    <property type="term" value="F:starch binding"/>
    <property type="evidence" value="ECO:0007669"/>
    <property type="project" value="InterPro"/>
</dbReference>
<dbReference type="RefSeq" id="XP_023165554.2">
    <property type="nucleotide sequence ID" value="XM_023309786.2"/>
</dbReference>
<dbReference type="SMART" id="SM01065">
    <property type="entry name" value="CBM_2"/>
    <property type="match status" value="1"/>
</dbReference>
<reference evidence="4" key="1">
    <citation type="submission" date="2025-08" db="UniProtKB">
        <authorList>
            <consortium name="RefSeq"/>
        </authorList>
    </citation>
    <scope>IDENTIFICATION</scope>
    <source>
        <strain evidence="4">15085-1641.00</strain>
        <tissue evidence="4">Whole body</tissue>
    </source>
</reference>
<dbReference type="InterPro" id="IPR030395">
    <property type="entry name" value="GP_PDE_dom"/>
</dbReference>
<gene>
    <name evidence="4" type="primary">LOC111595869</name>
</gene>
<dbReference type="Gene3D" id="3.20.20.190">
    <property type="entry name" value="Phosphatidylinositol (PI) phosphodiesterase"/>
    <property type="match status" value="1"/>
</dbReference>
<dbReference type="Pfam" id="PF03009">
    <property type="entry name" value="GDPD"/>
    <property type="match status" value="1"/>
</dbReference>
<dbReference type="GO" id="GO:0047389">
    <property type="term" value="F:glycerophosphocholine phosphodiesterase activity"/>
    <property type="evidence" value="ECO:0007669"/>
    <property type="project" value="TreeGrafter"/>
</dbReference>
<dbReference type="OMA" id="RWFFANE"/>
<dbReference type="InterPro" id="IPR002044">
    <property type="entry name" value="CBM20"/>
</dbReference>
<organism evidence="3 4">
    <name type="scientific">Drosophila hydei</name>
    <name type="common">Fruit fly</name>
    <dbReference type="NCBI Taxonomy" id="7224"/>
    <lineage>
        <taxon>Eukaryota</taxon>
        <taxon>Metazoa</taxon>
        <taxon>Ecdysozoa</taxon>
        <taxon>Arthropoda</taxon>
        <taxon>Hexapoda</taxon>
        <taxon>Insecta</taxon>
        <taxon>Pterygota</taxon>
        <taxon>Neoptera</taxon>
        <taxon>Endopterygota</taxon>
        <taxon>Diptera</taxon>
        <taxon>Brachycera</taxon>
        <taxon>Muscomorpha</taxon>
        <taxon>Ephydroidea</taxon>
        <taxon>Drosophilidae</taxon>
        <taxon>Drosophila</taxon>
    </lineage>
</organism>
<evidence type="ECO:0000313" key="3">
    <source>
        <dbReference type="Proteomes" id="UP000504633"/>
    </source>
</evidence>
<dbReference type="KEGG" id="dhe:111595869"/>
<keyword evidence="1" id="KW-0378">Hydrolase</keyword>
<protein>
    <submittedName>
        <fullName evidence="4">Glycerophosphocholine phosphodiesterase GPCPD1</fullName>
    </submittedName>
</protein>
<dbReference type="InterPro" id="IPR013783">
    <property type="entry name" value="Ig-like_fold"/>
</dbReference>
<dbReference type="PANTHER" id="PTHR22958">
    <property type="entry name" value="GLYCEROPHOSPHORYL DIESTER PHOSPHODIESTERASE"/>
    <property type="match status" value="1"/>
</dbReference>
<accession>A0A6J1LEX8</accession>
<dbReference type="Gene3D" id="2.60.40.10">
    <property type="entry name" value="Immunoglobulins"/>
    <property type="match status" value="1"/>
</dbReference>
<dbReference type="PROSITE" id="PS50007">
    <property type="entry name" value="PIPLC_X_DOMAIN"/>
    <property type="match status" value="1"/>
</dbReference>
<evidence type="ECO:0000259" key="2">
    <source>
        <dbReference type="PROSITE" id="PS51704"/>
    </source>
</evidence>
<dbReference type="Proteomes" id="UP000504633">
    <property type="component" value="Unplaced"/>
</dbReference>
<evidence type="ECO:0000256" key="1">
    <source>
        <dbReference type="ARBA" id="ARBA00022801"/>
    </source>
</evidence>
<keyword evidence="3" id="KW-1185">Reference proteome</keyword>
<proteinExistence type="predicted"/>
<dbReference type="AlphaFoldDB" id="A0A6J1LEX8"/>
<dbReference type="SUPFAM" id="SSF51695">
    <property type="entry name" value="PLC-like phosphodiesterases"/>
    <property type="match status" value="1"/>
</dbReference>
<dbReference type="InterPro" id="IPR051578">
    <property type="entry name" value="GDPD"/>
</dbReference>
<dbReference type="InterPro" id="IPR017946">
    <property type="entry name" value="PLC-like_Pdiesterase_TIM-brl"/>
</dbReference>
<dbReference type="OrthoDB" id="1058301at2759"/>
<evidence type="ECO:0000313" key="4">
    <source>
        <dbReference type="RefSeq" id="XP_023165554.2"/>
    </source>
</evidence>
<dbReference type="PROSITE" id="PS51704">
    <property type="entry name" value="GP_PDE"/>
    <property type="match status" value="1"/>
</dbReference>